<feature type="transmembrane region" description="Helical" evidence="1">
    <location>
        <begin position="131"/>
        <end position="152"/>
    </location>
</feature>
<name>A0ABR2H8E4_9EUKA</name>
<comment type="caution">
    <text evidence="3">The sequence shown here is derived from an EMBL/GenBank/DDBJ whole genome shotgun (WGS) entry which is preliminary data.</text>
</comment>
<evidence type="ECO:0000256" key="1">
    <source>
        <dbReference type="SAM" id="Phobius"/>
    </source>
</evidence>
<dbReference type="InterPro" id="IPR000917">
    <property type="entry name" value="Sulfatase_N"/>
</dbReference>
<keyword evidence="1" id="KW-0812">Transmembrane</keyword>
<keyword evidence="4" id="KW-1185">Reference proteome</keyword>
<proteinExistence type="predicted"/>
<reference evidence="3 4" key="1">
    <citation type="submission" date="2024-04" db="EMBL/GenBank/DDBJ databases">
        <title>Tritrichomonas musculus Genome.</title>
        <authorList>
            <person name="Alves-Ferreira E."/>
            <person name="Grigg M."/>
            <person name="Lorenzi H."/>
            <person name="Galac M."/>
        </authorList>
    </citation>
    <scope>NUCLEOTIDE SEQUENCE [LARGE SCALE GENOMIC DNA]</scope>
    <source>
        <strain evidence="3 4">EAF2021</strain>
    </source>
</reference>
<dbReference type="EMBL" id="JAPFFF010000038">
    <property type="protein sequence ID" value="KAK8842464.1"/>
    <property type="molecule type" value="Genomic_DNA"/>
</dbReference>
<dbReference type="InterPro" id="IPR017850">
    <property type="entry name" value="Alkaline_phosphatase_core_sf"/>
</dbReference>
<keyword evidence="1" id="KW-0472">Membrane</keyword>
<evidence type="ECO:0000313" key="3">
    <source>
        <dbReference type="EMBL" id="KAK8842464.1"/>
    </source>
</evidence>
<dbReference type="Proteomes" id="UP001470230">
    <property type="component" value="Unassembled WGS sequence"/>
</dbReference>
<evidence type="ECO:0000313" key="4">
    <source>
        <dbReference type="Proteomes" id="UP001470230"/>
    </source>
</evidence>
<feature type="transmembrane region" description="Helical" evidence="1">
    <location>
        <begin position="71"/>
        <end position="91"/>
    </location>
</feature>
<feature type="domain" description="Sulfatase N-terminal" evidence="2">
    <location>
        <begin position="256"/>
        <end position="588"/>
    </location>
</feature>
<sequence length="886" mass="103437">MEIIGFTLYDFENTRHNMQMVLPSTYVAYLGRFGMEQKVFHEFWSNIKGAVAHSNSVSNIIKTTILDSPQFWILIIVVMIVFFLFGLYLIYSNWNEIFESIFPNQHADLQENSSSFFISIDNELKTYKINFFNIFLVFIHFLAFVDLIVNLSIKNSNEDFKARYFSILPYFSSLQLALTHFEKKPSKQTLEKVNQITRNFLPPGRYWIDTRDNPIYPEVHGDFESFCAYNPTSNECKKKEKKEIKKEEILKPEELPNVLLLLYESFNPATYLINKAFLEEHVKNPNMLKTDTPFYNEEIMPFLHKFAKEEMITFSGMQTLGLPSFSGLHSILTQEPPSQTYMNIINGWQNDVDDIPSYFHMKGYRTLIVNANRFDFDGKQYWIYKKSKQEEARYRMNCLSSYGDSFNDSLQKQIGDYSFVNNMKKKCTEEEVEKYLKKHKDIYDFPRFFDYAAAYYPTAKQAKAIQIDPNTVYENPSISVSGDRIVAKEIEAHWKQQKSIMKEKSYKMPLFTLASSVDGHMPYSGYDKPEFYSKIDPKIKPHSEEMRVARFLNVNRYTDEYFIKELIEWLKVNDPNTILLFTGDHGTRDIPAKEKNQQFTKNIKYDPKCIHESTGSDSFYYVSGGIAYLGKDERIKKAFGFDKLAGKTIKFTVDHGDMIYTAEEIIQRLQGKSLMPTNRKSRNLVDMSLDLINETNEESFAKKIDESGWKSVSMVSHMVEYHNGMKMVRFHPGDINGAHIYKQCIYPTGLLPTNFIEGKDKRNFVVIREEKNETEKKKHLEFVDEALQYLAAENYLGAKNRLYNYKFRDEDCIKNHNCQLPKKLPDIKFKDGPFLKFILNIYIGGALGMMLPFIVIVLIKSSLNLIKSDEKKDFTSLLENTSVTDL</sequence>
<evidence type="ECO:0000259" key="2">
    <source>
        <dbReference type="Pfam" id="PF00884"/>
    </source>
</evidence>
<dbReference type="Gene3D" id="3.40.720.10">
    <property type="entry name" value="Alkaline Phosphatase, subunit A"/>
    <property type="match status" value="1"/>
</dbReference>
<dbReference type="Pfam" id="PF00884">
    <property type="entry name" value="Sulfatase"/>
    <property type="match status" value="1"/>
</dbReference>
<dbReference type="SUPFAM" id="SSF53649">
    <property type="entry name" value="Alkaline phosphatase-like"/>
    <property type="match status" value="1"/>
</dbReference>
<feature type="transmembrane region" description="Helical" evidence="1">
    <location>
        <begin position="837"/>
        <end position="859"/>
    </location>
</feature>
<keyword evidence="1" id="KW-1133">Transmembrane helix</keyword>
<organism evidence="3 4">
    <name type="scientific">Tritrichomonas musculus</name>
    <dbReference type="NCBI Taxonomy" id="1915356"/>
    <lineage>
        <taxon>Eukaryota</taxon>
        <taxon>Metamonada</taxon>
        <taxon>Parabasalia</taxon>
        <taxon>Tritrichomonadida</taxon>
        <taxon>Tritrichomonadidae</taxon>
        <taxon>Tritrichomonas</taxon>
    </lineage>
</organism>
<gene>
    <name evidence="3" type="ORF">M9Y10_026051</name>
</gene>
<protein>
    <recommendedName>
        <fullName evidence="2">Sulfatase N-terminal domain-containing protein</fullName>
    </recommendedName>
</protein>
<accession>A0ABR2H8E4</accession>